<accession>A0ABU7C8W3</accession>
<evidence type="ECO:0000313" key="1">
    <source>
        <dbReference type="EMBL" id="MED6259407.1"/>
    </source>
</evidence>
<protein>
    <submittedName>
        <fullName evidence="1">Uncharacterized protein</fullName>
    </submittedName>
</protein>
<evidence type="ECO:0000313" key="2">
    <source>
        <dbReference type="Proteomes" id="UP001345963"/>
    </source>
</evidence>
<organism evidence="1 2">
    <name type="scientific">Ataeniobius toweri</name>
    <dbReference type="NCBI Taxonomy" id="208326"/>
    <lineage>
        <taxon>Eukaryota</taxon>
        <taxon>Metazoa</taxon>
        <taxon>Chordata</taxon>
        <taxon>Craniata</taxon>
        <taxon>Vertebrata</taxon>
        <taxon>Euteleostomi</taxon>
        <taxon>Actinopterygii</taxon>
        <taxon>Neopterygii</taxon>
        <taxon>Teleostei</taxon>
        <taxon>Neoteleostei</taxon>
        <taxon>Acanthomorphata</taxon>
        <taxon>Ovalentaria</taxon>
        <taxon>Atherinomorphae</taxon>
        <taxon>Cyprinodontiformes</taxon>
        <taxon>Goodeidae</taxon>
        <taxon>Ataeniobius</taxon>
    </lineage>
</organism>
<proteinExistence type="predicted"/>
<dbReference type="EMBL" id="JAHUTI010083544">
    <property type="protein sequence ID" value="MED6259407.1"/>
    <property type="molecule type" value="Genomic_DNA"/>
</dbReference>
<sequence length="122" mass="14327">MYRIMQQPAIQFLNQSGVRPTHEALNVTTFVINTSLDTLFRNSKTSLSISCHQTRINLEVRGHHYFDPKEDPEMCFYCFWCQQKSSLLQRTYKTPGSFQADGEQQKNFQEIITIKRLFSKVD</sequence>
<reference evidence="1 2" key="1">
    <citation type="submission" date="2021-07" db="EMBL/GenBank/DDBJ databases">
        <authorList>
            <person name="Palmer J.M."/>
        </authorList>
    </citation>
    <scope>NUCLEOTIDE SEQUENCE [LARGE SCALE GENOMIC DNA]</scope>
    <source>
        <strain evidence="1 2">AT_MEX2019</strain>
        <tissue evidence="1">Muscle</tissue>
    </source>
</reference>
<dbReference type="Proteomes" id="UP001345963">
    <property type="component" value="Unassembled WGS sequence"/>
</dbReference>
<gene>
    <name evidence="1" type="ORF">ATANTOWER_022339</name>
</gene>
<name>A0ABU7C8W3_9TELE</name>
<keyword evidence="2" id="KW-1185">Reference proteome</keyword>
<comment type="caution">
    <text evidence="1">The sequence shown here is derived from an EMBL/GenBank/DDBJ whole genome shotgun (WGS) entry which is preliminary data.</text>
</comment>